<proteinExistence type="predicted"/>
<evidence type="ECO:0000313" key="2">
    <source>
        <dbReference type="EnsemblPlants" id="TuG1812G0200002700.01.T01"/>
    </source>
</evidence>
<feature type="region of interest" description="Disordered" evidence="1">
    <location>
        <begin position="77"/>
        <end position="108"/>
    </location>
</feature>
<dbReference type="EnsemblPlants" id="TuG1812G0200002700.01.T01">
    <property type="protein sequence ID" value="TuG1812G0200002700.01.T01"/>
    <property type="gene ID" value="TuG1812G0200002700.01"/>
</dbReference>
<dbReference type="Proteomes" id="UP000015106">
    <property type="component" value="Chromosome 2"/>
</dbReference>
<name>A0A8R7TGY1_TRIUA</name>
<organism evidence="2 3">
    <name type="scientific">Triticum urartu</name>
    <name type="common">Red wild einkorn</name>
    <name type="synonym">Crithodium urartu</name>
    <dbReference type="NCBI Taxonomy" id="4572"/>
    <lineage>
        <taxon>Eukaryota</taxon>
        <taxon>Viridiplantae</taxon>
        <taxon>Streptophyta</taxon>
        <taxon>Embryophyta</taxon>
        <taxon>Tracheophyta</taxon>
        <taxon>Spermatophyta</taxon>
        <taxon>Magnoliopsida</taxon>
        <taxon>Liliopsida</taxon>
        <taxon>Poales</taxon>
        <taxon>Poaceae</taxon>
        <taxon>BOP clade</taxon>
        <taxon>Pooideae</taxon>
        <taxon>Triticodae</taxon>
        <taxon>Triticeae</taxon>
        <taxon>Triticinae</taxon>
        <taxon>Triticum</taxon>
    </lineage>
</organism>
<sequence length="187" mass="19880">MQQKARFTSSSYGCFSVHLLPVVQMWRAGKFYYQSTPSSGALPLMERTMNKRCWIIGRRRPGQGTMTGVPWPITATTAGRSTPPPQAVHRKNTDLDPAGSTSNARSSTSSLSCCSVAQLLHLVEGAMEVGNRGGSAMEVAAEVSLFAAETSGSPVPGGVGSSTRQLGLKNSIQTNFGDDYVFQIASC</sequence>
<dbReference type="Gramene" id="TuG1812G0200002700.01.T01">
    <property type="protein sequence ID" value="TuG1812G0200002700.01.T01"/>
    <property type="gene ID" value="TuG1812G0200002700.01"/>
</dbReference>
<accession>A0A8R7TGY1</accession>
<evidence type="ECO:0000313" key="3">
    <source>
        <dbReference type="Proteomes" id="UP000015106"/>
    </source>
</evidence>
<reference evidence="2" key="3">
    <citation type="submission" date="2022-06" db="UniProtKB">
        <authorList>
            <consortium name="EnsemblPlants"/>
        </authorList>
    </citation>
    <scope>IDENTIFICATION</scope>
</reference>
<dbReference type="AlphaFoldDB" id="A0A8R7TGY1"/>
<protein>
    <submittedName>
        <fullName evidence="2">Uncharacterized protein</fullName>
    </submittedName>
</protein>
<reference evidence="3" key="1">
    <citation type="journal article" date="2013" name="Nature">
        <title>Draft genome of the wheat A-genome progenitor Triticum urartu.</title>
        <authorList>
            <person name="Ling H.Q."/>
            <person name="Zhao S."/>
            <person name="Liu D."/>
            <person name="Wang J."/>
            <person name="Sun H."/>
            <person name="Zhang C."/>
            <person name="Fan H."/>
            <person name="Li D."/>
            <person name="Dong L."/>
            <person name="Tao Y."/>
            <person name="Gao C."/>
            <person name="Wu H."/>
            <person name="Li Y."/>
            <person name="Cui Y."/>
            <person name="Guo X."/>
            <person name="Zheng S."/>
            <person name="Wang B."/>
            <person name="Yu K."/>
            <person name="Liang Q."/>
            <person name="Yang W."/>
            <person name="Lou X."/>
            <person name="Chen J."/>
            <person name="Feng M."/>
            <person name="Jian J."/>
            <person name="Zhang X."/>
            <person name="Luo G."/>
            <person name="Jiang Y."/>
            <person name="Liu J."/>
            <person name="Wang Z."/>
            <person name="Sha Y."/>
            <person name="Zhang B."/>
            <person name="Wu H."/>
            <person name="Tang D."/>
            <person name="Shen Q."/>
            <person name="Xue P."/>
            <person name="Zou S."/>
            <person name="Wang X."/>
            <person name="Liu X."/>
            <person name="Wang F."/>
            <person name="Yang Y."/>
            <person name="An X."/>
            <person name="Dong Z."/>
            <person name="Zhang K."/>
            <person name="Zhang X."/>
            <person name="Luo M.C."/>
            <person name="Dvorak J."/>
            <person name="Tong Y."/>
            <person name="Wang J."/>
            <person name="Yang H."/>
            <person name="Li Z."/>
            <person name="Wang D."/>
            <person name="Zhang A."/>
            <person name="Wang J."/>
        </authorList>
    </citation>
    <scope>NUCLEOTIDE SEQUENCE</scope>
    <source>
        <strain evidence="3">cv. G1812</strain>
    </source>
</reference>
<evidence type="ECO:0000256" key="1">
    <source>
        <dbReference type="SAM" id="MobiDB-lite"/>
    </source>
</evidence>
<reference evidence="2" key="2">
    <citation type="submission" date="2018-03" db="EMBL/GenBank/DDBJ databases">
        <title>The Triticum urartu genome reveals the dynamic nature of wheat genome evolution.</title>
        <authorList>
            <person name="Ling H."/>
            <person name="Ma B."/>
            <person name="Shi X."/>
            <person name="Liu H."/>
            <person name="Dong L."/>
            <person name="Sun H."/>
            <person name="Cao Y."/>
            <person name="Gao Q."/>
            <person name="Zheng S."/>
            <person name="Li Y."/>
            <person name="Yu Y."/>
            <person name="Du H."/>
            <person name="Qi M."/>
            <person name="Li Y."/>
            <person name="Yu H."/>
            <person name="Cui Y."/>
            <person name="Wang N."/>
            <person name="Chen C."/>
            <person name="Wu H."/>
            <person name="Zhao Y."/>
            <person name="Zhang J."/>
            <person name="Li Y."/>
            <person name="Zhou W."/>
            <person name="Zhang B."/>
            <person name="Hu W."/>
            <person name="Eijk M."/>
            <person name="Tang J."/>
            <person name="Witsenboer H."/>
            <person name="Zhao S."/>
            <person name="Li Z."/>
            <person name="Zhang A."/>
            <person name="Wang D."/>
            <person name="Liang C."/>
        </authorList>
    </citation>
    <scope>NUCLEOTIDE SEQUENCE [LARGE SCALE GENOMIC DNA]</scope>
    <source>
        <strain evidence="2">cv. G1812</strain>
    </source>
</reference>
<keyword evidence="3" id="KW-1185">Reference proteome</keyword>